<protein>
    <recommendedName>
        <fullName evidence="5">Ribosome maturation factor RimM</fullName>
    </recommendedName>
</protein>
<gene>
    <name evidence="5 8" type="primary">rimM</name>
    <name evidence="8" type="ORF">AB0T83_05550</name>
</gene>
<organism evidence="8 9">
    <name type="scientific">Meridianimarinicoccus marinus</name>
    <dbReference type="NCBI Taxonomy" id="3231483"/>
    <lineage>
        <taxon>Bacteria</taxon>
        <taxon>Pseudomonadati</taxon>
        <taxon>Pseudomonadota</taxon>
        <taxon>Alphaproteobacteria</taxon>
        <taxon>Rhodobacterales</taxon>
        <taxon>Paracoccaceae</taxon>
        <taxon>Meridianimarinicoccus</taxon>
    </lineage>
</organism>
<dbReference type="SUPFAM" id="SSF50447">
    <property type="entry name" value="Translation proteins"/>
    <property type="match status" value="1"/>
</dbReference>
<evidence type="ECO:0000256" key="4">
    <source>
        <dbReference type="ARBA" id="ARBA00023186"/>
    </source>
</evidence>
<dbReference type="InterPro" id="IPR011033">
    <property type="entry name" value="PRC_barrel-like_sf"/>
</dbReference>
<sequence>MARKDDLICVGALSGAYGVRGEVRLKSFCAEPEAIADYAPLLSEDGRQTYTLRLTGQVKNGLTGRLGGVSTKEQADALKGTRLYAPRDRLPGLPDDEYYHTDLIGLEVLDTGGGLLGKVTAVHNHGATDLLEVRGAGLRDSVLLPFTLAHVPTVDLGAGRIIADPPEGLFPDPDDKGKTA</sequence>
<evidence type="ECO:0000256" key="3">
    <source>
        <dbReference type="ARBA" id="ARBA00022552"/>
    </source>
</evidence>
<comment type="function">
    <text evidence="5">An accessory protein needed during the final step in the assembly of 30S ribosomal subunit, possibly for assembly of the head region. Essential for efficient processing of 16S rRNA. May be needed both before and after RbfA during the maturation of 16S rRNA. It has affinity for free ribosomal 30S subunits but not for 70S ribosomes.</text>
</comment>
<keyword evidence="3 5" id="KW-0698">rRNA processing</keyword>
<keyword evidence="1 5" id="KW-0963">Cytoplasm</keyword>
<dbReference type="PANTHER" id="PTHR33692:SF1">
    <property type="entry name" value="RIBOSOME MATURATION FACTOR RIMM"/>
    <property type="match status" value="1"/>
</dbReference>
<dbReference type="Gene3D" id="2.30.30.240">
    <property type="entry name" value="PRC-barrel domain"/>
    <property type="match status" value="1"/>
</dbReference>
<name>A0ABV3L437_9RHOB</name>
<reference evidence="8 9" key="1">
    <citation type="submission" date="2024-07" db="EMBL/GenBank/DDBJ databases">
        <authorList>
            <person name="Kang M."/>
        </authorList>
    </citation>
    <scope>NUCLEOTIDE SEQUENCE [LARGE SCALE GENOMIC DNA]</scope>
    <source>
        <strain evidence="8 9">DFM31</strain>
    </source>
</reference>
<evidence type="ECO:0000313" key="8">
    <source>
        <dbReference type="EMBL" id="MEV8466251.1"/>
    </source>
</evidence>
<dbReference type="RefSeq" id="WP_366192052.1">
    <property type="nucleotide sequence ID" value="NZ_JBFBVU010000004.1"/>
</dbReference>
<dbReference type="InterPro" id="IPR036976">
    <property type="entry name" value="RimM_N_sf"/>
</dbReference>
<dbReference type="Pfam" id="PF01782">
    <property type="entry name" value="RimM"/>
    <property type="match status" value="1"/>
</dbReference>
<dbReference type="InterPro" id="IPR009000">
    <property type="entry name" value="Transl_B-barrel_sf"/>
</dbReference>
<dbReference type="HAMAP" id="MF_00014">
    <property type="entry name" value="Ribosome_mat_RimM"/>
    <property type="match status" value="1"/>
</dbReference>
<comment type="caution">
    <text evidence="8">The sequence shown here is derived from an EMBL/GenBank/DDBJ whole genome shotgun (WGS) entry which is preliminary data.</text>
</comment>
<keyword evidence="9" id="KW-1185">Reference proteome</keyword>
<evidence type="ECO:0000313" key="9">
    <source>
        <dbReference type="Proteomes" id="UP001553161"/>
    </source>
</evidence>
<comment type="domain">
    <text evidence="5">The PRC barrel domain binds ribosomal protein uS19.</text>
</comment>
<evidence type="ECO:0000259" key="7">
    <source>
        <dbReference type="Pfam" id="PF24986"/>
    </source>
</evidence>
<dbReference type="Pfam" id="PF24986">
    <property type="entry name" value="PRC_RimM"/>
    <property type="match status" value="1"/>
</dbReference>
<dbReference type="NCBIfam" id="TIGR02273">
    <property type="entry name" value="16S_RimM"/>
    <property type="match status" value="1"/>
</dbReference>
<dbReference type="Gene3D" id="2.40.30.60">
    <property type="entry name" value="RimM"/>
    <property type="match status" value="1"/>
</dbReference>
<evidence type="ECO:0000256" key="2">
    <source>
        <dbReference type="ARBA" id="ARBA00022517"/>
    </source>
</evidence>
<evidence type="ECO:0000259" key="6">
    <source>
        <dbReference type="Pfam" id="PF01782"/>
    </source>
</evidence>
<dbReference type="InterPro" id="IPR002676">
    <property type="entry name" value="RimM_N"/>
</dbReference>
<dbReference type="Proteomes" id="UP001553161">
    <property type="component" value="Unassembled WGS sequence"/>
</dbReference>
<keyword evidence="4 5" id="KW-0143">Chaperone</keyword>
<dbReference type="InterPro" id="IPR011961">
    <property type="entry name" value="RimM"/>
</dbReference>
<comment type="similarity">
    <text evidence="5">Belongs to the RimM family.</text>
</comment>
<feature type="domain" description="Ribosome maturation factor RimM PRC barrel" evidence="7">
    <location>
        <begin position="101"/>
        <end position="169"/>
    </location>
</feature>
<comment type="subunit">
    <text evidence="5">Binds ribosomal protein uS19.</text>
</comment>
<feature type="domain" description="RimM N-terminal" evidence="6">
    <location>
        <begin position="9"/>
        <end position="88"/>
    </location>
</feature>
<dbReference type="PANTHER" id="PTHR33692">
    <property type="entry name" value="RIBOSOME MATURATION FACTOR RIMM"/>
    <property type="match status" value="1"/>
</dbReference>
<dbReference type="InterPro" id="IPR056792">
    <property type="entry name" value="PRC_RimM"/>
</dbReference>
<evidence type="ECO:0000256" key="5">
    <source>
        <dbReference type="HAMAP-Rule" id="MF_00014"/>
    </source>
</evidence>
<dbReference type="EMBL" id="JBFBVU010000004">
    <property type="protein sequence ID" value="MEV8466251.1"/>
    <property type="molecule type" value="Genomic_DNA"/>
</dbReference>
<evidence type="ECO:0000256" key="1">
    <source>
        <dbReference type="ARBA" id="ARBA00022490"/>
    </source>
</evidence>
<comment type="subcellular location">
    <subcellularLocation>
        <location evidence="5">Cytoplasm</location>
    </subcellularLocation>
</comment>
<proteinExistence type="inferred from homology"/>
<dbReference type="SUPFAM" id="SSF50346">
    <property type="entry name" value="PRC-barrel domain"/>
    <property type="match status" value="1"/>
</dbReference>
<keyword evidence="2 5" id="KW-0690">Ribosome biogenesis</keyword>
<accession>A0ABV3L437</accession>